<keyword evidence="5 6" id="KW-0949">S-adenosyl-L-methionine</keyword>
<evidence type="ECO:0000313" key="9">
    <source>
        <dbReference type="Proteomes" id="UP000027725"/>
    </source>
</evidence>
<dbReference type="GO" id="GO:0043819">
    <property type="term" value="F:precorrin-6A synthase (deacetylating) activity"/>
    <property type="evidence" value="ECO:0007669"/>
    <property type="project" value="UniProtKB-EC"/>
</dbReference>
<dbReference type="InterPro" id="IPR000878">
    <property type="entry name" value="4pyrrol_Mease"/>
</dbReference>
<keyword evidence="4 6" id="KW-0808">Transferase</keyword>
<dbReference type="PANTHER" id="PTHR43467">
    <property type="entry name" value="COBALT-PRECORRIN-2 C(20)-METHYLTRANSFERASE"/>
    <property type="match status" value="1"/>
</dbReference>
<dbReference type="Pfam" id="PF00590">
    <property type="entry name" value="TP_methylase"/>
    <property type="match status" value="1"/>
</dbReference>
<dbReference type="GO" id="GO:0032259">
    <property type="term" value="P:methylation"/>
    <property type="evidence" value="ECO:0007669"/>
    <property type="project" value="UniProtKB-KW"/>
</dbReference>
<dbReference type="NCBIfam" id="TIGR02434">
    <property type="entry name" value="CobF"/>
    <property type="match status" value="1"/>
</dbReference>
<dbReference type="SUPFAM" id="SSF53790">
    <property type="entry name" value="Tetrapyrrole methylase"/>
    <property type="match status" value="1"/>
</dbReference>
<keyword evidence="2" id="KW-0169">Cobalamin biosynthesis</keyword>
<dbReference type="EMBL" id="JHEH01000046">
    <property type="protein sequence ID" value="KEP68098.1"/>
    <property type="molecule type" value="Genomic_DNA"/>
</dbReference>
<dbReference type="RefSeq" id="WP_038069402.1">
    <property type="nucleotide sequence ID" value="NZ_FOVB01000005.1"/>
</dbReference>
<dbReference type="EC" id="2.1.1.152" evidence="6"/>
<dbReference type="Gene3D" id="3.40.1010.10">
    <property type="entry name" value="Cobalt-precorrin-4 Transmethylase, Domain 1"/>
    <property type="match status" value="1"/>
</dbReference>
<reference evidence="8 9" key="1">
    <citation type="submission" date="2014-03" db="EMBL/GenBank/DDBJ databases">
        <title>The draft genome sequence of Thioclava dalianensis DLFJ1-1.</title>
        <authorList>
            <person name="Lai Q."/>
            <person name="Shao Z."/>
        </authorList>
    </citation>
    <scope>NUCLEOTIDE SEQUENCE [LARGE SCALE GENOMIC DNA]</scope>
    <source>
        <strain evidence="8 9">DLFJ1-1</strain>
    </source>
</reference>
<dbReference type="InterPro" id="IPR035996">
    <property type="entry name" value="4pyrrol_Methylase_sf"/>
</dbReference>
<dbReference type="InterPro" id="IPR014776">
    <property type="entry name" value="4pyrrole_Mease_sub2"/>
</dbReference>
<dbReference type="CDD" id="cd11643">
    <property type="entry name" value="Precorrin-6A-synthase"/>
    <property type="match status" value="1"/>
</dbReference>
<evidence type="ECO:0000256" key="1">
    <source>
        <dbReference type="ARBA" id="ARBA00004953"/>
    </source>
</evidence>
<evidence type="ECO:0000256" key="5">
    <source>
        <dbReference type="ARBA" id="ARBA00022691"/>
    </source>
</evidence>
<evidence type="ECO:0000259" key="7">
    <source>
        <dbReference type="Pfam" id="PF00590"/>
    </source>
</evidence>
<name>A0A074TGB1_9RHOB</name>
<comment type="pathway">
    <text evidence="1">Cofactor biosynthesis; adenosylcobalamin biosynthesis.</text>
</comment>
<accession>A0A074TGB1</accession>
<organism evidence="8 9">
    <name type="scientific">Thioclava dalianensis</name>
    <dbReference type="NCBI Taxonomy" id="1185766"/>
    <lineage>
        <taxon>Bacteria</taxon>
        <taxon>Pseudomonadati</taxon>
        <taxon>Pseudomonadota</taxon>
        <taxon>Alphaproteobacteria</taxon>
        <taxon>Rhodobacterales</taxon>
        <taxon>Paracoccaceae</taxon>
        <taxon>Thioclava</taxon>
    </lineage>
</organism>
<dbReference type="PANTHER" id="PTHR43467:SF1">
    <property type="entry name" value="PRECORRIN-6A SYNTHASE [DEACETYLATING]"/>
    <property type="match status" value="1"/>
</dbReference>
<gene>
    <name evidence="8" type="ORF">DL1_14935</name>
</gene>
<evidence type="ECO:0000313" key="8">
    <source>
        <dbReference type="EMBL" id="KEP68098.1"/>
    </source>
</evidence>
<evidence type="ECO:0000256" key="6">
    <source>
        <dbReference type="PIRNR" id="PIRNR036525"/>
    </source>
</evidence>
<evidence type="ECO:0000256" key="4">
    <source>
        <dbReference type="ARBA" id="ARBA00022679"/>
    </source>
</evidence>
<dbReference type="PIRSF" id="PIRSF036525">
    <property type="entry name" value="CobF"/>
    <property type="match status" value="1"/>
</dbReference>
<dbReference type="STRING" id="1185766.SAMN05216224_10518"/>
<dbReference type="InterPro" id="IPR014777">
    <property type="entry name" value="4pyrrole_Mease_sub1"/>
</dbReference>
<dbReference type="InterPro" id="IPR012797">
    <property type="entry name" value="CobF"/>
</dbReference>
<feature type="domain" description="Tetrapyrrole methylase" evidence="7">
    <location>
        <begin position="3"/>
        <end position="222"/>
    </location>
</feature>
<dbReference type="eggNOG" id="COG2243">
    <property type="taxonomic scope" value="Bacteria"/>
</dbReference>
<keyword evidence="3 6" id="KW-0489">Methyltransferase</keyword>
<dbReference type="Gene3D" id="3.30.950.10">
    <property type="entry name" value="Methyltransferase, Cobalt-precorrin-4 Transmethylase, Domain 2"/>
    <property type="match status" value="1"/>
</dbReference>
<comment type="function">
    <text evidence="6">Catalyzes the methylation of C-1 in precorrin-5 and the subsequent extrusion of acetic acid from the resulting intermediate to form cobalt-precorrin-6A.</text>
</comment>
<keyword evidence="9" id="KW-1185">Reference proteome</keyword>
<comment type="catalytic activity">
    <reaction evidence="6">
        <text>precorrin-5 + S-adenosyl-L-methionine + H2O = precorrin-6A + acetate + S-adenosyl-L-homocysteine + 2 H(+)</text>
        <dbReference type="Rhea" id="RHEA:18261"/>
        <dbReference type="ChEBI" id="CHEBI:15377"/>
        <dbReference type="ChEBI" id="CHEBI:15378"/>
        <dbReference type="ChEBI" id="CHEBI:30089"/>
        <dbReference type="ChEBI" id="CHEBI:57856"/>
        <dbReference type="ChEBI" id="CHEBI:59789"/>
        <dbReference type="ChEBI" id="CHEBI:77871"/>
        <dbReference type="ChEBI" id="CHEBI:77872"/>
        <dbReference type="EC" id="2.1.1.152"/>
    </reaction>
</comment>
<sequence>MITLSLIGIGAGNPGHLTLQAIDAMRAADVILIPRKGPEKDDLAGLRRAICEAHLGMEARLVEFDLPQRDAANPDYRAGVDDWHDAVARCWEAALRAALPKGGHAGFLVWGDPALYDSTMRIAERLETRMEIRREVIAGVSAISALTAGHGVPLNTIGGPVTITTGRNLRAHGWPEGAETLVVMLDGNCAFQEIDPKGIYIWWSAYAGMAQEIRLAGPLDEIGAQIARTRQAARARHGWIMDIYLMRRVCS</sequence>
<protein>
    <recommendedName>
        <fullName evidence="6">Precorrin-6A synthase [deacetylating]</fullName>
        <ecNumber evidence="6">2.1.1.152</ecNumber>
    </recommendedName>
</protein>
<dbReference type="OrthoDB" id="9787471at2"/>
<proteinExistence type="predicted"/>
<dbReference type="Proteomes" id="UP000027725">
    <property type="component" value="Unassembled WGS sequence"/>
</dbReference>
<dbReference type="GO" id="GO:0009236">
    <property type="term" value="P:cobalamin biosynthetic process"/>
    <property type="evidence" value="ECO:0007669"/>
    <property type="project" value="UniProtKB-KW"/>
</dbReference>
<evidence type="ECO:0000256" key="2">
    <source>
        <dbReference type="ARBA" id="ARBA00022573"/>
    </source>
</evidence>
<dbReference type="AlphaFoldDB" id="A0A074TGB1"/>
<comment type="caution">
    <text evidence="8">The sequence shown here is derived from an EMBL/GenBank/DDBJ whole genome shotgun (WGS) entry which is preliminary data.</text>
</comment>
<evidence type="ECO:0000256" key="3">
    <source>
        <dbReference type="ARBA" id="ARBA00022603"/>
    </source>
</evidence>